<protein>
    <submittedName>
        <fullName evidence="6">5'-nucleotidase</fullName>
    </submittedName>
</protein>
<feature type="region of interest" description="Disordered" evidence="3">
    <location>
        <begin position="1"/>
        <end position="26"/>
    </location>
</feature>
<dbReference type="PANTHER" id="PTHR11575:SF24">
    <property type="entry name" value="5'-NUCLEOTIDASE"/>
    <property type="match status" value="1"/>
</dbReference>
<dbReference type="InterPro" id="IPR008334">
    <property type="entry name" value="5'-Nucleotdase_C"/>
</dbReference>
<sequence length="632" mass="65976">MSSNNNGGQRQRNNSVNRSQNSLTGSMVRDIVDIRLGMEQEDSSTSSRSLEDPIVGVVLTGAGVPATLTGSSNVLTMAAKPAATKPNASPTSSDTVTGSAKAKAGVGVGVGVGVFPTTSDAASKTGTEATGTVNKAGVGVGVGIVPTSDAAAKTTSGSEAAGTVNNKAGSDPNGTVGVGVSVPTTRPSDASSATAVTAGVGAYSVLGPTATNDRLYTDDDEEADLEAGTGQEAGGGDVLITAAEVYEETSEEFRRRETIMEEEIRNRIIGQSVEAQVLSSGELDDMSIGSRRSSQGTAAAAAKGTTSSSSHKALTMVLLVVLLIAIVVAVVFGVSMSRNDDNDSSPAVEATPMIPEATTPEPTTAVPTVAPTPAPQLGDNWPPSDTVVAHVPETICLERMPLFGVTRLCANSSQALGSGVTNLVAQSRLWNVPEADISILNAAEVRTDMAAGNFTVAMGQALLPYNNTLVVMQIPGSQLVAAMERALQKIVDDYALIDEGRVSGGSYPYGAGIRWHVNMSEAFPKRLSNIQVQERHTPSVATDRSSGDDGWVPLNDTHVYSVLTNSWLAEGGDGYNEFHRLDRALVQDTGVDALTAFLDYCQDQRVLRDPPVELYSTQSYINDLYNWTWTWE</sequence>
<dbReference type="OrthoDB" id="10252235at2759"/>
<dbReference type="GO" id="GO:0009166">
    <property type="term" value="P:nucleotide catabolic process"/>
    <property type="evidence" value="ECO:0007669"/>
    <property type="project" value="InterPro"/>
</dbReference>
<feature type="transmembrane region" description="Helical" evidence="4">
    <location>
        <begin position="313"/>
        <end position="336"/>
    </location>
</feature>
<name>A0A9N8EMZ9_9STRA</name>
<feature type="compositionally biased region" description="Low complexity" evidence="3">
    <location>
        <begin position="1"/>
        <end position="22"/>
    </location>
</feature>
<keyword evidence="2" id="KW-0378">Hydrolase</keyword>
<feature type="region of interest" description="Disordered" evidence="3">
    <location>
        <begin position="154"/>
        <end position="176"/>
    </location>
</feature>
<evidence type="ECO:0000259" key="5">
    <source>
        <dbReference type="Pfam" id="PF02872"/>
    </source>
</evidence>
<keyword evidence="4" id="KW-1133">Transmembrane helix</keyword>
<evidence type="ECO:0000256" key="1">
    <source>
        <dbReference type="ARBA" id="ARBA00006654"/>
    </source>
</evidence>
<evidence type="ECO:0000313" key="7">
    <source>
        <dbReference type="Proteomes" id="UP001153069"/>
    </source>
</evidence>
<comment type="caution">
    <text evidence="6">The sequence shown here is derived from an EMBL/GenBank/DDBJ whole genome shotgun (WGS) entry which is preliminary data.</text>
</comment>
<proteinExistence type="inferred from homology"/>
<accession>A0A9N8EMZ9</accession>
<dbReference type="GO" id="GO:0008253">
    <property type="term" value="F:5'-nucleotidase activity"/>
    <property type="evidence" value="ECO:0007669"/>
    <property type="project" value="TreeGrafter"/>
</dbReference>
<keyword evidence="2" id="KW-0547">Nucleotide-binding</keyword>
<dbReference type="GO" id="GO:0008768">
    <property type="term" value="F:UDP-sugar diphosphatase activity"/>
    <property type="evidence" value="ECO:0007669"/>
    <property type="project" value="TreeGrafter"/>
</dbReference>
<dbReference type="AlphaFoldDB" id="A0A9N8EMZ9"/>
<dbReference type="PANTHER" id="PTHR11575">
    <property type="entry name" value="5'-NUCLEOTIDASE-RELATED"/>
    <property type="match status" value="1"/>
</dbReference>
<organism evidence="6 7">
    <name type="scientific">Seminavis robusta</name>
    <dbReference type="NCBI Taxonomy" id="568900"/>
    <lineage>
        <taxon>Eukaryota</taxon>
        <taxon>Sar</taxon>
        <taxon>Stramenopiles</taxon>
        <taxon>Ochrophyta</taxon>
        <taxon>Bacillariophyta</taxon>
        <taxon>Bacillariophyceae</taxon>
        <taxon>Bacillariophycidae</taxon>
        <taxon>Naviculales</taxon>
        <taxon>Naviculaceae</taxon>
        <taxon>Seminavis</taxon>
    </lineage>
</organism>
<evidence type="ECO:0000256" key="3">
    <source>
        <dbReference type="SAM" id="MobiDB-lite"/>
    </source>
</evidence>
<comment type="similarity">
    <text evidence="1 2">Belongs to the 5'-nucleotidase family.</text>
</comment>
<evidence type="ECO:0000313" key="6">
    <source>
        <dbReference type="EMBL" id="CAB9522301.1"/>
    </source>
</evidence>
<dbReference type="InterPro" id="IPR006179">
    <property type="entry name" value="5_nucleotidase/apyrase"/>
</dbReference>
<keyword evidence="4" id="KW-0472">Membrane</keyword>
<gene>
    <name evidence="6" type="ORF">SEMRO_1288_G259610.1</name>
</gene>
<feature type="region of interest" description="Disordered" evidence="3">
    <location>
        <begin position="339"/>
        <end position="365"/>
    </location>
</feature>
<dbReference type="Pfam" id="PF02872">
    <property type="entry name" value="5_nucleotid_C"/>
    <property type="match status" value="1"/>
</dbReference>
<dbReference type="SUPFAM" id="SSF55816">
    <property type="entry name" value="5'-nucleotidase (syn. UDP-sugar hydrolase), C-terminal domain"/>
    <property type="match status" value="1"/>
</dbReference>
<evidence type="ECO:0000256" key="4">
    <source>
        <dbReference type="SAM" id="Phobius"/>
    </source>
</evidence>
<evidence type="ECO:0000256" key="2">
    <source>
        <dbReference type="RuleBase" id="RU362119"/>
    </source>
</evidence>
<keyword evidence="4" id="KW-0812">Transmembrane</keyword>
<dbReference type="PRINTS" id="PR01607">
    <property type="entry name" value="APYRASEFAMLY"/>
</dbReference>
<dbReference type="GO" id="GO:0000166">
    <property type="term" value="F:nucleotide binding"/>
    <property type="evidence" value="ECO:0007669"/>
    <property type="project" value="UniProtKB-KW"/>
</dbReference>
<reference evidence="6" key="1">
    <citation type="submission" date="2020-06" db="EMBL/GenBank/DDBJ databases">
        <authorList>
            <consortium name="Plant Systems Biology data submission"/>
        </authorList>
    </citation>
    <scope>NUCLEOTIDE SEQUENCE</scope>
    <source>
        <strain evidence="6">D6</strain>
    </source>
</reference>
<feature type="compositionally biased region" description="Polar residues" evidence="3">
    <location>
        <begin position="154"/>
        <end position="168"/>
    </location>
</feature>
<dbReference type="Gene3D" id="3.90.780.10">
    <property type="entry name" value="5'-Nucleotidase, C-terminal domain"/>
    <property type="match status" value="1"/>
</dbReference>
<dbReference type="EMBL" id="CAICTM010001286">
    <property type="protein sequence ID" value="CAB9522301.1"/>
    <property type="molecule type" value="Genomic_DNA"/>
</dbReference>
<dbReference type="Proteomes" id="UP001153069">
    <property type="component" value="Unassembled WGS sequence"/>
</dbReference>
<keyword evidence="7" id="KW-1185">Reference proteome</keyword>
<dbReference type="InterPro" id="IPR036907">
    <property type="entry name" value="5'-Nucleotdase_C_sf"/>
</dbReference>
<feature type="compositionally biased region" description="Low complexity" evidence="3">
    <location>
        <begin position="349"/>
        <end position="365"/>
    </location>
</feature>
<feature type="domain" description="5'-Nucleotidase C-terminal" evidence="5">
    <location>
        <begin position="415"/>
        <end position="578"/>
    </location>
</feature>